<protein>
    <submittedName>
        <fullName evidence="2">Putative rna-directed dna polymerase from mobile element jockey-like protein</fullName>
    </submittedName>
</protein>
<dbReference type="PANTHER" id="PTHR33395:SF22">
    <property type="entry name" value="REVERSE TRANSCRIPTASE DOMAIN-CONTAINING PROTEIN"/>
    <property type="match status" value="1"/>
</dbReference>
<feature type="domain" description="Reverse transcriptase" evidence="1">
    <location>
        <begin position="484"/>
        <end position="749"/>
    </location>
</feature>
<dbReference type="CDD" id="cd01650">
    <property type="entry name" value="RT_nLTR_like"/>
    <property type="match status" value="1"/>
</dbReference>
<evidence type="ECO:0000313" key="2">
    <source>
        <dbReference type="EMBL" id="JAR91923.1"/>
    </source>
</evidence>
<dbReference type="GO" id="GO:0007508">
    <property type="term" value="P:larval heart development"/>
    <property type="evidence" value="ECO:0007669"/>
    <property type="project" value="TreeGrafter"/>
</dbReference>
<sequence>GSGLACDNKNKLSILFTNIRSVSSKRDELSSIMDSCDADVVVLTETCPSAKVGSNELFECTRRFNVFRHDRGERRGLGVLIAVADYIISSTVDVISSLELVWVELRMRFKTIILGVCYRPPSFSATFVDNLHDSKNKIMVRFPNASTVLLGDFNYPNILWSNKSPYLCPFSTKCSNFLNLCANLNLSQVVTQPTRVTPTSSSVLDLVLTTSPDLVSPITYLPGLSDHSLLHFTLNIPVPNQDNHYKCIRDYKKADFVAINRELCLFLDDILQGFDERSINMNWNLFKNKVASITNTFLPLRTIRSNRKSPWFNQSLKRLSNKKKRLFRSAKLSNSHSRWDTYRCAATNYKIALKQAKYSFFSKTLPSMLIHNPKQFWNIVNKTDKHVITLRCTDGTVVPSGQCASILNAVFVSAFSSNVNATYPACYTYEFFPMDPVLIDTVGIARIIEKLKMSSSSGIDNINSKFLLNTKMYTSIILSKLFQQSLDTGCIPEDWKTGKVIPLHKSGEKHCPNNFRPVSLTSIPCKIMEHIIYSHLANYLESNSFFNSFQHGFRKSFSCETQLLCFTHDLHSILDRGSQADCIFLDFSKAFDKVSHELLFLKLTKLNLDTNVLAWLRSFLTNRSQFVTANNINSDLSPVGSGVPQGSVLGPLLFLIYINDLPTNICSSVSLFADDCVIYREINSHSDVSLLQSDINSVSEWCDLWNMKLNINKCKSMRVSRLDNPCASYRLNNLSLETVSSYKYLGVHISANLSWSCHVEYIVNNANRMLGYLRRNFCLSPSSLKLLLYKTLVRTKLEYAASVWDPGQESLISELEAIQNRASRFILSNYHRTSSVTAMKSSLSLPLLSQRRKMFRLCLFHKIYHNNPILKERLLTTPHYVSARIDHRHKVAIPSCRTKHFYESFIPSASTLWNHLPGVIAEIPDIECFQTAVSNLFL</sequence>
<dbReference type="PANTHER" id="PTHR33395">
    <property type="entry name" value="TRANSCRIPTASE, PUTATIVE-RELATED-RELATED"/>
    <property type="match status" value="1"/>
</dbReference>
<dbReference type="GO" id="GO:0003964">
    <property type="term" value="F:RNA-directed DNA polymerase activity"/>
    <property type="evidence" value="ECO:0007669"/>
    <property type="project" value="UniProtKB-KW"/>
</dbReference>
<accession>A0A147BMC6</accession>
<feature type="non-terminal residue" evidence="2">
    <location>
        <position position="1"/>
    </location>
</feature>
<dbReference type="Pfam" id="PF00078">
    <property type="entry name" value="RVT_1"/>
    <property type="match status" value="1"/>
</dbReference>
<dbReference type="AlphaFoldDB" id="A0A147BMC6"/>
<dbReference type="EMBL" id="GEGO01003481">
    <property type="protein sequence ID" value="JAR91923.1"/>
    <property type="molecule type" value="Transcribed_RNA"/>
</dbReference>
<keyword evidence="2" id="KW-0808">Transferase</keyword>
<dbReference type="SUPFAM" id="SSF56672">
    <property type="entry name" value="DNA/RNA polymerases"/>
    <property type="match status" value="1"/>
</dbReference>
<dbReference type="GO" id="GO:0031012">
    <property type="term" value="C:extracellular matrix"/>
    <property type="evidence" value="ECO:0007669"/>
    <property type="project" value="TreeGrafter"/>
</dbReference>
<dbReference type="Gene3D" id="3.60.10.10">
    <property type="entry name" value="Endonuclease/exonuclease/phosphatase"/>
    <property type="match status" value="1"/>
</dbReference>
<organism evidence="2">
    <name type="scientific">Ixodes ricinus</name>
    <name type="common">Common tick</name>
    <name type="synonym">Acarus ricinus</name>
    <dbReference type="NCBI Taxonomy" id="34613"/>
    <lineage>
        <taxon>Eukaryota</taxon>
        <taxon>Metazoa</taxon>
        <taxon>Ecdysozoa</taxon>
        <taxon>Arthropoda</taxon>
        <taxon>Chelicerata</taxon>
        <taxon>Arachnida</taxon>
        <taxon>Acari</taxon>
        <taxon>Parasitiformes</taxon>
        <taxon>Ixodida</taxon>
        <taxon>Ixodoidea</taxon>
        <taxon>Ixodidae</taxon>
        <taxon>Ixodinae</taxon>
        <taxon>Ixodes</taxon>
    </lineage>
</organism>
<dbReference type="PROSITE" id="PS50878">
    <property type="entry name" value="RT_POL"/>
    <property type="match status" value="1"/>
</dbReference>
<dbReference type="SUPFAM" id="SSF56219">
    <property type="entry name" value="DNase I-like"/>
    <property type="match status" value="1"/>
</dbReference>
<keyword evidence="2" id="KW-0548">Nucleotidyltransferase</keyword>
<dbReference type="InterPro" id="IPR036691">
    <property type="entry name" value="Endo/exonu/phosph_ase_sf"/>
</dbReference>
<proteinExistence type="predicted"/>
<dbReference type="Pfam" id="PF14529">
    <property type="entry name" value="Exo_endo_phos_2"/>
    <property type="match status" value="1"/>
</dbReference>
<dbReference type="InterPro" id="IPR005135">
    <property type="entry name" value="Endo/exonuclease/phosphatase"/>
</dbReference>
<name>A0A147BMC6_IXORI</name>
<reference evidence="2" key="1">
    <citation type="journal article" date="2018" name="PLoS Negl. Trop. Dis.">
        <title>Sialome diversity of ticks revealed by RNAseq of single tick salivary glands.</title>
        <authorList>
            <person name="Perner J."/>
            <person name="Kropackova S."/>
            <person name="Kopacek P."/>
            <person name="Ribeiro J.M."/>
        </authorList>
    </citation>
    <scope>NUCLEOTIDE SEQUENCE</scope>
    <source>
        <strain evidence="2">Siblings of single egg batch collected in Ceske Budejovice</strain>
        <tissue evidence="2">Salivary glands</tissue>
    </source>
</reference>
<dbReference type="GO" id="GO:0061343">
    <property type="term" value="P:cell adhesion involved in heart morphogenesis"/>
    <property type="evidence" value="ECO:0007669"/>
    <property type="project" value="TreeGrafter"/>
</dbReference>
<keyword evidence="2" id="KW-0695">RNA-directed DNA polymerase</keyword>
<dbReference type="InterPro" id="IPR000477">
    <property type="entry name" value="RT_dom"/>
</dbReference>
<dbReference type="InterPro" id="IPR043502">
    <property type="entry name" value="DNA/RNA_pol_sf"/>
</dbReference>
<evidence type="ECO:0000259" key="1">
    <source>
        <dbReference type="PROSITE" id="PS50878"/>
    </source>
</evidence>